<dbReference type="AlphaFoldDB" id="A0AAI8FMH5"/>
<dbReference type="EMBL" id="CP008726">
    <property type="protein sequence ID" value="AIO66556.1"/>
    <property type="molecule type" value="Genomic_DNA"/>
</dbReference>
<feature type="domain" description="Core-binding (CB)" evidence="7">
    <location>
        <begin position="1"/>
        <end position="78"/>
    </location>
</feature>
<dbReference type="GO" id="GO:0003677">
    <property type="term" value="F:DNA binding"/>
    <property type="evidence" value="ECO:0007669"/>
    <property type="project" value="UniProtKB-UniRule"/>
</dbReference>
<dbReference type="GO" id="GO:0006310">
    <property type="term" value="P:DNA recombination"/>
    <property type="evidence" value="ECO:0007669"/>
    <property type="project" value="UniProtKB-KW"/>
</dbReference>
<dbReference type="InterPro" id="IPR011010">
    <property type="entry name" value="DNA_brk_join_enz"/>
</dbReference>
<dbReference type="InterPro" id="IPR050090">
    <property type="entry name" value="Tyrosine_recombinase_XerCD"/>
</dbReference>
<evidence type="ECO:0000256" key="5">
    <source>
        <dbReference type="PROSITE-ProRule" id="PRU01248"/>
    </source>
</evidence>
<evidence type="ECO:0000313" key="8">
    <source>
        <dbReference type="EMBL" id="AIO66556.1"/>
    </source>
</evidence>
<dbReference type="SUPFAM" id="SSF56349">
    <property type="entry name" value="DNA breaking-rejoining enzymes"/>
    <property type="match status" value="1"/>
</dbReference>
<keyword evidence="4" id="KW-0233">DNA recombination</keyword>
<evidence type="ECO:0000313" key="9">
    <source>
        <dbReference type="Proteomes" id="UP000029424"/>
    </source>
</evidence>
<dbReference type="Pfam" id="PF00589">
    <property type="entry name" value="Phage_integrase"/>
    <property type="match status" value="1"/>
</dbReference>
<evidence type="ECO:0000256" key="1">
    <source>
        <dbReference type="ARBA" id="ARBA00008857"/>
    </source>
</evidence>
<comment type="similarity">
    <text evidence="1">Belongs to the 'phage' integrase family.</text>
</comment>
<gene>
    <name evidence="8" type="ORF">DM82_3068</name>
</gene>
<dbReference type="KEGG" id="bok:DM82_3068"/>
<dbReference type="InterPro" id="IPR013762">
    <property type="entry name" value="Integrase-like_cat_sf"/>
</dbReference>
<keyword evidence="9" id="KW-1185">Reference proteome</keyword>
<dbReference type="RefSeq" id="WP_081464429.1">
    <property type="nucleotide sequence ID" value="NZ_CP008726.1"/>
</dbReference>
<dbReference type="PROSITE" id="PS51900">
    <property type="entry name" value="CB"/>
    <property type="match status" value="1"/>
</dbReference>
<accession>A0AAI8FMH5</accession>
<name>A0AAI8FMH5_9BURK</name>
<keyword evidence="2" id="KW-0229">DNA integration</keyword>
<dbReference type="InterPro" id="IPR002104">
    <property type="entry name" value="Integrase_catalytic"/>
</dbReference>
<reference evidence="8 9" key="1">
    <citation type="submission" date="2014-06" db="EMBL/GenBank/DDBJ databases">
        <authorList>
            <person name="Bishop-Lilly K.A."/>
            <person name="Broomall S.M."/>
            <person name="Chain P.S."/>
            <person name="Chertkov O."/>
            <person name="Coyne S.R."/>
            <person name="Daligault H.E."/>
            <person name="Davenport K.W."/>
            <person name="Erkkila T."/>
            <person name="Frey K.G."/>
            <person name="Gibbons H.S."/>
            <person name="Gu W."/>
            <person name="Jaissle J."/>
            <person name="Johnson S.L."/>
            <person name="Koroleva G.I."/>
            <person name="Ladner J.T."/>
            <person name="Lo C.-C."/>
            <person name="Minogue T.D."/>
            <person name="Munk C."/>
            <person name="Palacios G.F."/>
            <person name="Redden C.L."/>
            <person name="Rosenzweig C.N."/>
            <person name="Scholz M.B."/>
            <person name="Teshima H."/>
            <person name="Xu Y."/>
        </authorList>
    </citation>
    <scope>NUCLEOTIDE SEQUENCE [LARGE SCALE GENOMIC DNA]</scope>
    <source>
        <strain evidence="8 9">EO147</strain>
    </source>
</reference>
<proteinExistence type="inferred from homology"/>
<evidence type="ECO:0000256" key="3">
    <source>
        <dbReference type="ARBA" id="ARBA00023125"/>
    </source>
</evidence>
<evidence type="ECO:0000259" key="6">
    <source>
        <dbReference type="PROSITE" id="PS51898"/>
    </source>
</evidence>
<dbReference type="InterPro" id="IPR010998">
    <property type="entry name" value="Integrase_recombinase_N"/>
</dbReference>
<dbReference type="PANTHER" id="PTHR30349">
    <property type="entry name" value="PHAGE INTEGRASE-RELATED"/>
    <property type="match status" value="1"/>
</dbReference>
<evidence type="ECO:0000256" key="2">
    <source>
        <dbReference type="ARBA" id="ARBA00022908"/>
    </source>
</evidence>
<dbReference type="InterPro" id="IPR044068">
    <property type="entry name" value="CB"/>
</dbReference>
<dbReference type="PANTHER" id="PTHR30349:SF64">
    <property type="entry name" value="PROPHAGE INTEGRASE INTD-RELATED"/>
    <property type="match status" value="1"/>
</dbReference>
<protein>
    <submittedName>
        <fullName evidence="8">Phage integrase family protein</fullName>
    </submittedName>
</protein>
<dbReference type="PROSITE" id="PS51898">
    <property type="entry name" value="TYR_RECOMBINASE"/>
    <property type="match status" value="1"/>
</dbReference>
<evidence type="ECO:0000259" key="7">
    <source>
        <dbReference type="PROSITE" id="PS51900"/>
    </source>
</evidence>
<dbReference type="Gene3D" id="1.10.443.10">
    <property type="entry name" value="Intergrase catalytic core"/>
    <property type="match status" value="1"/>
</dbReference>
<feature type="domain" description="Tyr recombinase" evidence="6">
    <location>
        <begin position="100"/>
        <end position="279"/>
    </location>
</feature>
<dbReference type="CDD" id="cd00796">
    <property type="entry name" value="INT_Rci_Hp1_C"/>
    <property type="match status" value="1"/>
</dbReference>
<sequence>MTFEEIVGIYLSAKDHRSKQRDMYSLKRLQPYFGGRAISALKRVDVRKYVAVRLADGVQESTVKRELKFLLAAINFVRLECDCSELPNPVQSLGLNGGEHRVRWISRAEASALILSAGAYAKRPHLANFVRLALSTGCRKNELLALDWRRVDFERSFLRLDAEHTKSGKRRVVPLNSAALSALRDQRDWVERKCSSSEWVFPAWSGRRIQTLQKGFNAACARVGIENFRIHDLRHTFASWLVMEGVSLYVVKDLLGHSSISVTERYAHLSPDQGRAAVQKLLPL</sequence>
<evidence type="ECO:0000256" key="4">
    <source>
        <dbReference type="ARBA" id="ARBA00023172"/>
    </source>
</evidence>
<keyword evidence="3 5" id="KW-0238">DNA-binding</keyword>
<organism evidence="8 9">
    <name type="scientific">Burkholderia oklahomensis</name>
    <dbReference type="NCBI Taxonomy" id="342113"/>
    <lineage>
        <taxon>Bacteria</taxon>
        <taxon>Pseudomonadati</taxon>
        <taxon>Pseudomonadota</taxon>
        <taxon>Betaproteobacteria</taxon>
        <taxon>Burkholderiales</taxon>
        <taxon>Burkholderiaceae</taxon>
        <taxon>Burkholderia</taxon>
        <taxon>pseudomallei group</taxon>
    </lineage>
</organism>
<dbReference type="GO" id="GO:0015074">
    <property type="term" value="P:DNA integration"/>
    <property type="evidence" value="ECO:0007669"/>
    <property type="project" value="UniProtKB-KW"/>
</dbReference>
<dbReference type="Proteomes" id="UP000029424">
    <property type="component" value="Chromosome 1"/>
</dbReference>
<dbReference type="Gene3D" id="1.10.150.130">
    <property type="match status" value="1"/>
</dbReference>